<dbReference type="OrthoDB" id="436939at2759"/>
<evidence type="ECO:0000256" key="2">
    <source>
        <dbReference type="ARBA" id="ARBA00022448"/>
    </source>
</evidence>
<dbReference type="STRING" id="1169540.A0A0G4FK84"/>
<reference evidence="6 7" key="1">
    <citation type="submission" date="2014-11" db="EMBL/GenBank/DDBJ databases">
        <authorList>
            <person name="Zhu J."/>
            <person name="Qi W."/>
            <person name="Song R."/>
        </authorList>
    </citation>
    <scope>NUCLEOTIDE SEQUENCE [LARGE SCALE GENOMIC DNA]</scope>
</reference>
<proteinExistence type="inferred from homology"/>
<evidence type="ECO:0000313" key="6">
    <source>
        <dbReference type="EMBL" id="CEM14190.1"/>
    </source>
</evidence>
<keyword evidence="7" id="KW-1185">Reference proteome</keyword>
<gene>
    <name evidence="6" type="ORF">Vbra_21325</name>
</gene>
<dbReference type="Pfam" id="PF16186">
    <property type="entry name" value="Arm_3"/>
    <property type="match status" value="1"/>
</dbReference>
<dbReference type="SMART" id="SM00185">
    <property type="entry name" value="ARM"/>
    <property type="match status" value="6"/>
</dbReference>
<dbReference type="Pfam" id="PF00514">
    <property type="entry name" value="Arm"/>
    <property type="match status" value="1"/>
</dbReference>
<dbReference type="EMBL" id="CDMY01000455">
    <property type="protein sequence ID" value="CEM14190.1"/>
    <property type="molecule type" value="Genomic_DNA"/>
</dbReference>
<dbReference type="Gene3D" id="1.25.10.10">
    <property type="entry name" value="Leucine-rich Repeat Variant"/>
    <property type="match status" value="2"/>
</dbReference>
<dbReference type="Proteomes" id="UP000041254">
    <property type="component" value="Unassembled WGS sequence"/>
</dbReference>
<name>A0A0G4FK84_VITBC</name>
<feature type="repeat" description="ARM" evidence="4">
    <location>
        <begin position="84"/>
        <end position="126"/>
    </location>
</feature>
<comment type="similarity">
    <text evidence="1">Belongs to the importin alpha family.</text>
</comment>
<dbReference type="VEuPathDB" id="CryptoDB:Vbra_21325"/>
<evidence type="ECO:0000256" key="5">
    <source>
        <dbReference type="SAM" id="MobiDB-lite"/>
    </source>
</evidence>
<dbReference type="GO" id="GO:0015031">
    <property type="term" value="P:protein transport"/>
    <property type="evidence" value="ECO:0007669"/>
    <property type="project" value="UniProtKB-KW"/>
</dbReference>
<evidence type="ECO:0000256" key="3">
    <source>
        <dbReference type="ARBA" id="ARBA00022927"/>
    </source>
</evidence>
<evidence type="ECO:0000256" key="1">
    <source>
        <dbReference type="ARBA" id="ARBA00010394"/>
    </source>
</evidence>
<evidence type="ECO:0008006" key="8">
    <source>
        <dbReference type="Google" id="ProtNLM"/>
    </source>
</evidence>
<dbReference type="InterPro" id="IPR011989">
    <property type="entry name" value="ARM-like"/>
</dbReference>
<accession>A0A0G4FK84</accession>
<dbReference type="InterPro" id="IPR000225">
    <property type="entry name" value="Armadillo"/>
</dbReference>
<dbReference type="InterPro" id="IPR016024">
    <property type="entry name" value="ARM-type_fold"/>
</dbReference>
<protein>
    <recommendedName>
        <fullName evidence="8">Importin subunit alpha</fullName>
    </recommendedName>
</protein>
<keyword evidence="2" id="KW-0813">Transport</keyword>
<dbReference type="SUPFAM" id="SSF48371">
    <property type="entry name" value="ARM repeat"/>
    <property type="match status" value="1"/>
</dbReference>
<dbReference type="AlphaFoldDB" id="A0A0G4FK84"/>
<sequence length="444" mass="46761">MADLRNLMASTRDQQQLRTHAMMQLWKLLTIEHLEGAKGQKAVDIGLVPVLVEQLSGCDEVQKIAALFLSGLAIHHAEAVVDAGAVLPLVQLVSSPDDDVRTAAIAALRSITVGSVARRDAVVAAGVLEPLLKAMRESSNSQVLAIGACLLSDLLDVSANSPLPAPLAEFAPFVPILVGLICTTKQDELVPQPTRAALRLFARSCVGEDGTDAGRDALVECGAMASIKTLIETAEVGAQGIAGLLLRFTTAGTTAHRQAVIDADLVPLLVDVASNGETHGNLKRVAGQAVANIALGGSQQQVEYVVECGGIQPICDLIDIHDYSRVITIMSLDKILCAGEQKQANEGLPNNPYHTLLEQAGGVDKIVDLQAHNDVQIAMRAIQFLFDHSRDRVDAQRAVGLEVQAAEVETNVGADDDIGSDGEGKGDIVDGQLEGESGEEGAER</sequence>
<dbReference type="InParanoid" id="A0A0G4FK84"/>
<keyword evidence="3" id="KW-0653">Protein transport</keyword>
<evidence type="ECO:0000256" key="4">
    <source>
        <dbReference type="PROSITE-ProRule" id="PRU00259"/>
    </source>
</evidence>
<dbReference type="InterPro" id="IPR032413">
    <property type="entry name" value="Arm_3"/>
</dbReference>
<dbReference type="PhylomeDB" id="A0A0G4FK84"/>
<dbReference type="PROSITE" id="PS50176">
    <property type="entry name" value="ARM_REPEAT"/>
    <property type="match status" value="1"/>
</dbReference>
<evidence type="ECO:0000313" key="7">
    <source>
        <dbReference type="Proteomes" id="UP000041254"/>
    </source>
</evidence>
<feature type="region of interest" description="Disordered" evidence="5">
    <location>
        <begin position="410"/>
        <end position="444"/>
    </location>
</feature>
<dbReference type="PANTHER" id="PTHR23316">
    <property type="entry name" value="IMPORTIN ALPHA"/>
    <property type="match status" value="1"/>
</dbReference>
<organism evidence="6 7">
    <name type="scientific">Vitrella brassicaformis (strain CCMP3155)</name>
    <dbReference type="NCBI Taxonomy" id="1169540"/>
    <lineage>
        <taxon>Eukaryota</taxon>
        <taxon>Sar</taxon>
        <taxon>Alveolata</taxon>
        <taxon>Colpodellida</taxon>
        <taxon>Vitrellaceae</taxon>
        <taxon>Vitrella</taxon>
    </lineage>
</organism>